<proteinExistence type="predicted"/>
<keyword evidence="3" id="KW-1185">Reference proteome</keyword>
<dbReference type="InterPro" id="IPR002560">
    <property type="entry name" value="Transposase_DDE"/>
</dbReference>
<evidence type="ECO:0000313" key="3">
    <source>
        <dbReference type="Proteomes" id="UP000198304"/>
    </source>
</evidence>
<reference evidence="2 3" key="1">
    <citation type="submission" date="2017-06" db="EMBL/GenBank/DDBJ databases">
        <authorList>
            <person name="Kim H.J."/>
            <person name="Triplett B.A."/>
        </authorList>
    </citation>
    <scope>NUCLEOTIDE SEQUENCE [LARGE SCALE GENOMIC DNA]</scope>
    <source>
        <strain evidence="2 3">SCA</strain>
    </source>
</reference>
<gene>
    <name evidence="2" type="ORF">SAMN05446037_104232</name>
</gene>
<accession>A0A239K4Q5</accession>
<dbReference type="EMBL" id="FZOJ01000042">
    <property type="protein sequence ID" value="SNT12672.1"/>
    <property type="molecule type" value="Genomic_DNA"/>
</dbReference>
<organism evidence="2 3">
    <name type="scientific">Anaerovirgula multivorans</name>
    <dbReference type="NCBI Taxonomy" id="312168"/>
    <lineage>
        <taxon>Bacteria</taxon>
        <taxon>Bacillati</taxon>
        <taxon>Bacillota</taxon>
        <taxon>Clostridia</taxon>
        <taxon>Peptostreptococcales</taxon>
        <taxon>Natronincolaceae</taxon>
        <taxon>Anaerovirgula</taxon>
    </lineage>
</organism>
<dbReference type="Proteomes" id="UP000198304">
    <property type="component" value="Unassembled WGS sequence"/>
</dbReference>
<dbReference type="AlphaFoldDB" id="A0A239K4Q5"/>
<dbReference type="PANTHER" id="PTHR33498">
    <property type="entry name" value="TRANSPOSASE FOR INSERTION SEQUENCE ELEMENT IS1557"/>
    <property type="match status" value="1"/>
</dbReference>
<dbReference type="Pfam" id="PF01610">
    <property type="entry name" value="DDE_Tnp_ISL3"/>
    <property type="match status" value="1"/>
</dbReference>
<protein>
    <submittedName>
        <fullName evidence="2">Transposase</fullName>
    </submittedName>
</protein>
<dbReference type="OrthoDB" id="2110692at2"/>
<evidence type="ECO:0000259" key="1">
    <source>
        <dbReference type="Pfam" id="PF01610"/>
    </source>
</evidence>
<dbReference type="PANTHER" id="PTHR33498:SF1">
    <property type="entry name" value="TRANSPOSASE FOR INSERTION SEQUENCE ELEMENT IS1557"/>
    <property type="match status" value="1"/>
</dbReference>
<dbReference type="InterPro" id="IPR047951">
    <property type="entry name" value="Transpos_ISL3"/>
</dbReference>
<sequence>MIEGISPINTYQYGQWILLSYLRKSVMYVVVLLKSPFDEHFSFFRRYQRYTIAYEEYVFKLGHKNTIKNASDVGEGTCQRIYNHYAKKAINSYTPEPLRLLGIDDIASKKGHNYDTIIYNQGTGGVVAILFGRKKEDVKAGIEAISMDMRKSYCLAVLECLPNAMPVIDRFHISRILIIV</sequence>
<name>A0A239K4Q5_9FIRM</name>
<feature type="domain" description="Transposase IS204/IS1001/IS1096/IS1165 DDE" evidence="1">
    <location>
        <begin position="101"/>
        <end position="176"/>
    </location>
</feature>
<evidence type="ECO:0000313" key="2">
    <source>
        <dbReference type="EMBL" id="SNT12672.1"/>
    </source>
</evidence>